<evidence type="ECO:0000256" key="1">
    <source>
        <dbReference type="SAM" id="SignalP"/>
    </source>
</evidence>
<feature type="chain" id="PRO_5021983067" description="DUF2154 domain-containing protein" evidence="1">
    <location>
        <begin position="21"/>
        <end position="219"/>
    </location>
</feature>
<feature type="signal peptide" evidence="1">
    <location>
        <begin position="1"/>
        <end position="20"/>
    </location>
</feature>
<reference evidence="2 3" key="1">
    <citation type="submission" date="2019-07" db="EMBL/GenBank/DDBJ databases">
        <title>Cryptosporangium phraense sp. nov., isolated from plant litter.</title>
        <authorList>
            <person name="Suriyachadkun C."/>
        </authorList>
    </citation>
    <scope>NUCLEOTIDE SEQUENCE [LARGE SCALE GENOMIC DNA]</scope>
    <source>
        <strain evidence="2 3">A-T 5661</strain>
    </source>
</reference>
<dbReference type="AlphaFoldDB" id="A0A545APA9"/>
<keyword evidence="1" id="KW-0732">Signal</keyword>
<evidence type="ECO:0000313" key="3">
    <source>
        <dbReference type="Proteomes" id="UP000317982"/>
    </source>
</evidence>
<dbReference type="Proteomes" id="UP000317982">
    <property type="component" value="Unassembled WGS sequence"/>
</dbReference>
<dbReference type="OrthoDB" id="3292634at2"/>
<comment type="caution">
    <text evidence="2">The sequence shown here is derived from an EMBL/GenBank/DDBJ whole genome shotgun (WGS) entry which is preliminary data.</text>
</comment>
<dbReference type="RefSeq" id="WP_142706215.1">
    <property type="nucleotide sequence ID" value="NZ_VIRS01000014.1"/>
</dbReference>
<name>A0A545APA9_9ACTN</name>
<proteinExistence type="predicted"/>
<evidence type="ECO:0000313" key="2">
    <source>
        <dbReference type="EMBL" id="TQS43130.1"/>
    </source>
</evidence>
<accession>A0A545APA9</accession>
<keyword evidence="3" id="KW-1185">Reference proteome</keyword>
<dbReference type="InParanoid" id="A0A545APA9"/>
<dbReference type="EMBL" id="VIRS01000014">
    <property type="protein sequence ID" value="TQS43130.1"/>
    <property type="molecule type" value="Genomic_DNA"/>
</dbReference>
<organism evidence="2 3">
    <name type="scientific">Cryptosporangium phraense</name>
    <dbReference type="NCBI Taxonomy" id="2593070"/>
    <lineage>
        <taxon>Bacteria</taxon>
        <taxon>Bacillati</taxon>
        <taxon>Actinomycetota</taxon>
        <taxon>Actinomycetes</taxon>
        <taxon>Cryptosporangiales</taxon>
        <taxon>Cryptosporangiaceae</taxon>
        <taxon>Cryptosporangium</taxon>
    </lineage>
</organism>
<protein>
    <recommendedName>
        <fullName evidence="4">DUF2154 domain-containing protein</fullName>
    </recommendedName>
</protein>
<sequence>MRRGVLGLLVLLLAAACAPADGTFQHLQAVSVSLEDRTSATLDVRLSAENVRVKVADLDDLLLRAVVKRGDGSPSATVVGDDVTVAGSGTNFELTLSSRVRWTLTLSGGASAVDADLRGSRLTSLNVPAGVSRASLWLPAPAGDTSATLSGVGTANVYVPNGVPTRLTCRSGGGTVTVDGVESSGVQAGRLWTPAGWDGARNRYDLSVGGFGKLTLGRS</sequence>
<dbReference type="PROSITE" id="PS51257">
    <property type="entry name" value="PROKAR_LIPOPROTEIN"/>
    <property type="match status" value="1"/>
</dbReference>
<gene>
    <name evidence="2" type="ORF">FL583_19965</name>
</gene>
<evidence type="ECO:0008006" key="4">
    <source>
        <dbReference type="Google" id="ProtNLM"/>
    </source>
</evidence>